<dbReference type="Pfam" id="PF00050">
    <property type="entry name" value="Kazal_1"/>
    <property type="match status" value="1"/>
</dbReference>
<evidence type="ECO:0000313" key="8">
    <source>
        <dbReference type="Proteomes" id="UP000264800"/>
    </source>
</evidence>
<dbReference type="PROSITE" id="PS51465">
    <property type="entry name" value="KAZAL_2"/>
    <property type="match status" value="1"/>
</dbReference>
<dbReference type="Ensembl" id="ENSKMAT00000021388.1">
    <property type="protein sequence ID" value="ENSKMAP00000021111.1"/>
    <property type="gene ID" value="ENSKMAG00000015690.1"/>
</dbReference>
<protein>
    <recommendedName>
        <fullName evidence="6">Kazal-like domain-containing protein</fullName>
    </recommendedName>
</protein>
<evidence type="ECO:0000256" key="4">
    <source>
        <dbReference type="ARBA" id="ARBA00022900"/>
    </source>
</evidence>
<dbReference type="Proteomes" id="UP000264800">
    <property type="component" value="Unplaced"/>
</dbReference>
<dbReference type="AlphaFoldDB" id="A0A3Q3AWX6"/>
<keyword evidence="5" id="KW-1015">Disulfide bond</keyword>
<name>A0A3Q3AWX6_KRYMA</name>
<dbReference type="PROSITE" id="PS00282">
    <property type="entry name" value="KAZAL_1"/>
    <property type="match status" value="1"/>
</dbReference>
<dbReference type="Gene3D" id="3.30.60.30">
    <property type="match status" value="1"/>
</dbReference>
<keyword evidence="3" id="KW-0646">Protease inhibitor</keyword>
<reference evidence="7" key="1">
    <citation type="submission" date="2025-08" db="UniProtKB">
        <authorList>
            <consortium name="Ensembl"/>
        </authorList>
    </citation>
    <scope>IDENTIFICATION</scope>
</reference>
<dbReference type="InterPro" id="IPR002350">
    <property type="entry name" value="Kazal_dom"/>
</dbReference>
<evidence type="ECO:0000256" key="3">
    <source>
        <dbReference type="ARBA" id="ARBA00022690"/>
    </source>
</evidence>
<organism evidence="7 8">
    <name type="scientific">Kryptolebias marmoratus</name>
    <name type="common">Mangrove killifish</name>
    <name type="synonym">Rivulus marmoratus</name>
    <dbReference type="NCBI Taxonomy" id="37003"/>
    <lineage>
        <taxon>Eukaryota</taxon>
        <taxon>Metazoa</taxon>
        <taxon>Chordata</taxon>
        <taxon>Craniata</taxon>
        <taxon>Vertebrata</taxon>
        <taxon>Euteleostomi</taxon>
        <taxon>Actinopterygii</taxon>
        <taxon>Neopterygii</taxon>
        <taxon>Teleostei</taxon>
        <taxon>Neoteleostei</taxon>
        <taxon>Acanthomorphata</taxon>
        <taxon>Ovalentaria</taxon>
        <taxon>Atherinomorphae</taxon>
        <taxon>Cyprinodontiformes</taxon>
        <taxon>Rivulidae</taxon>
        <taxon>Kryptolebias</taxon>
    </lineage>
</organism>
<evidence type="ECO:0000313" key="7">
    <source>
        <dbReference type="Ensembl" id="ENSKMAP00000021111.1"/>
    </source>
</evidence>
<keyword evidence="2" id="KW-0964">Secreted</keyword>
<proteinExistence type="predicted"/>
<dbReference type="InterPro" id="IPR036058">
    <property type="entry name" value="Kazal_dom_sf"/>
</dbReference>
<keyword evidence="8" id="KW-1185">Reference proteome</keyword>
<dbReference type="PANTHER" id="PTHR47729:SF1">
    <property type="entry name" value="OVOMUCOID-LIKE-RELATED"/>
    <property type="match status" value="1"/>
</dbReference>
<dbReference type="SMART" id="SM00280">
    <property type="entry name" value="KAZAL"/>
    <property type="match status" value="1"/>
</dbReference>
<sequence>MTTFLNISVQFGITEGNMNVSEICFYTKGLLSSVCVQPECKRYEGAVCTKEYDPVCGSDGKTYGTECVLCQKNSDSGESERLIKVLKMGL</sequence>
<dbReference type="GeneTree" id="ENSGT01030000234957"/>
<dbReference type="PANTHER" id="PTHR47729">
    <property type="entry name" value="SERINE PEPTIDASE INHIBITOR, KAZAL TYPE 2, TANDEM DUPLICATE 1-RELATED"/>
    <property type="match status" value="1"/>
</dbReference>
<comment type="subcellular location">
    <subcellularLocation>
        <location evidence="1">Secreted</location>
    </subcellularLocation>
</comment>
<evidence type="ECO:0000256" key="2">
    <source>
        <dbReference type="ARBA" id="ARBA00022525"/>
    </source>
</evidence>
<evidence type="ECO:0000256" key="5">
    <source>
        <dbReference type="ARBA" id="ARBA00023157"/>
    </source>
</evidence>
<dbReference type="InterPro" id="IPR051597">
    <property type="entry name" value="Bifunctional_prot_inhibitor"/>
</dbReference>
<evidence type="ECO:0000259" key="6">
    <source>
        <dbReference type="PROSITE" id="PS51465"/>
    </source>
</evidence>
<dbReference type="InterPro" id="IPR001239">
    <property type="entry name" value="Prot_inh_Kazal-m"/>
</dbReference>
<keyword evidence="4" id="KW-0722">Serine protease inhibitor</keyword>
<dbReference type="GO" id="GO:0004867">
    <property type="term" value="F:serine-type endopeptidase inhibitor activity"/>
    <property type="evidence" value="ECO:0007669"/>
    <property type="project" value="UniProtKB-KW"/>
</dbReference>
<reference evidence="7" key="2">
    <citation type="submission" date="2025-09" db="UniProtKB">
        <authorList>
            <consortium name="Ensembl"/>
        </authorList>
    </citation>
    <scope>IDENTIFICATION</scope>
</reference>
<dbReference type="SUPFAM" id="SSF100895">
    <property type="entry name" value="Kazal-type serine protease inhibitors"/>
    <property type="match status" value="1"/>
</dbReference>
<dbReference type="PRINTS" id="PR00290">
    <property type="entry name" value="KAZALINHBTR"/>
</dbReference>
<dbReference type="GO" id="GO:0005576">
    <property type="term" value="C:extracellular region"/>
    <property type="evidence" value="ECO:0007669"/>
    <property type="project" value="UniProtKB-SubCell"/>
</dbReference>
<evidence type="ECO:0000256" key="1">
    <source>
        <dbReference type="ARBA" id="ARBA00004613"/>
    </source>
</evidence>
<feature type="domain" description="Kazal-like" evidence="6">
    <location>
        <begin position="36"/>
        <end position="90"/>
    </location>
</feature>
<accession>A0A3Q3AWX6</accession>